<feature type="region of interest" description="Disordered" evidence="1">
    <location>
        <begin position="273"/>
        <end position="302"/>
    </location>
</feature>
<evidence type="ECO:0000313" key="2">
    <source>
        <dbReference type="EMBL" id="GEY19722.1"/>
    </source>
</evidence>
<proteinExistence type="predicted"/>
<gene>
    <name evidence="2" type="ORF">Tci_391696</name>
</gene>
<dbReference type="AlphaFoldDB" id="A0A699HGF0"/>
<sequence>MNIIKNHPLRFSIAASSFVPWIYMAQFWDTLKEDGLKFILDRKEISRTLDDFRTIFYLPQATDNNHDRFPRQTLCKIFSKCLTMRVTGWDQPPLQIMQMLYCFINNIYVDYVELIWEGIHYSLLHSTSSIPYPRFTKIIIGHYMTNFPEISRRAQDKYHNLKDDDLMKNIFNSGRHKDKVGMNIPDWMISEEMKQTEHYQMTPSAPRSHTPKVDATPVLTVDKADKLILQDTLHVSLAEHKSRQEREARENVALVEKHLASEEIKKMVEGQEHVVDDNSIPRNDEHNIPSTRLEPRSDKESPEVGITDVIVPVNVYDEEEEEDEITDEVYELKRREKRKNVEESRITPFPTPIRSPRIHTDLVSSDTEKLQELTELQGRYAYFFEYIRAKFMPRKSFVTLADHLHEAMADSLPTMVDKHIEEQVEKQVPNS</sequence>
<evidence type="ECO:0000256" key="1">
    <source>
        <dbReference type="SAM" id="MobiDB-lite"/>
    </source>
</evidence>
<reference evidence="2" key="1">
    <citation type="journal article" date="2019" name="Sci. Rep.">
        <title>Draft genome of Tanacetum cinerariifolium, the natural source of mosquito coil.</title>
        <authorList>
            <person name="Yamashiro T."/>
            <person name="Shiraishi A."/>
            <person name="Satake H."/>
            <person name="Nakayama K."/>
        </authorList>
    </citation>
    <scope>NUCLEOTIDE SEQUENCE</scope>
</reference>
<comment type="caution">
    <text evidence="2">The sequence shown here is derived from an EMBL/GenBank/DDBJ whole genome shotgun (WGS) entry which is preliminary data.</text>
</comment>
<dbReference type="EMBL" id="BKCJ010159177">
    <property type="protein sequence ID" value="GEY19722.1"/>
    <property type="molecule type" value="Genomic_DNA"/>
</dbReference>
<accession>A0A699HGF0</accession>
<feature type="compositionally biased region" description="Basic and acidic residues" evidence="1">
    <location>
        <begin position="282"/>
        <end position="302"/>
    </location>
</feature>
<protein>
    <submittedName>
        <fullName evidence="2">Uncharacterized protein</fullName>
    </submittedName>
</protein>
<organism evidence="2">
    <name type="scientific">Tanacetum cinerariifolium</name>
    <name type="common">Dalmatian daisy</name>
    <name type="synonym">Chrysanthemum cinerariifolium</name>
    <dbReference type="NCBI Taxonomy" id="118510"/>
    <lineage>
        <taxon>Eukaryota</taxon>
        <taxon>Viridiplantae</taxon>
        <taxon>Streptophyta</taxon>
        <taxon>Embryophyta</taxon>
        <taxon>Tracheophyta</taxon>
        <taxon>Spermatophyta</taxon>
        <taxon>Magnoliopsida</taxon>
        <taxon>eudicotyledons</taxon>
        <taxon>Gunneridae</taxon>
        <taxon>Pentapetalae</taxon>
        <taxon>asterids</taxon>
        <taxon>campanulids</taxon>
        <taxon>Asterales</taxon>
        <taxon>Asteraceae</taxon>
        <taxon>Asteroideae</taxon>
        <taxon>Anthemideae</taxon>
        <taxon>Anthemidinae</taxon>
        <taxon>Tanacetum</taxon>
    </lineage>
</organism>
<name>A0A699HGF0_TANCI</name>